<evidence type="ECO:0000313" key="1">
    <source>
        <dbReference type="EMBL" id="KAJ1899660.1"/>
    </source>
</evidence>
<comment type="caution">
    <text evidence="1">The sequence shown here is derived from an EMBL/GenBank/DDBJ whole genome shotgun (WGS) entry which is preliminary data.</text>
</comment>
<sequence>MEGGQRKRVNNDKQAKPDKRARSNAKPTKSDAKPTSATKSPKSPKSVKAKPAKPAKPASTGTAIPALPTTQPAKDSFLISAGTYERLLYGIEGRFVGNQLTLNPQFIIPAHTGCIKAVSVGGRYLASGSTDESIRLYDLKKRVELGSLHEHTGTITSLHFHGHTHLLSASTDGAICIYRTKDWEPLKVLRGHKGAIHSIAIHPTGKLALSVAEDRTIIIWNLLTGKRASRTKTPQLGEIVAWSPSGTTYVIGYATEIQLHKVGQPEAIATIFSSQRILSILVVACKGKEYVLAGCQDKRVYIYSAEGTELGSVLCHENRIKGLSSVDMTFPDGSIHTIIVSVSSDGRIKAWKLDDMIESVSVSAADKDENEDAADREEVEPLANYNADVRLTCVAASNNIYQ</sequence>
<reference evidence="1" key="1">
    <citation type="submission" date="2022-07" db="EMBL/GenBank/DDBJ databases">
        <title>Phylogenomic reconstructions and comparative analyses of Kickxellomycotina fungi.</title>
        <authorList>
            <person name="Reynolds N.K."/>
            <person name="Stajich J.E."/>
            <person name="Barry K."/>
            <person name="Grigoriev I.V."/>
            <person name="Crous P."/>
            <person name="Smith M.E."/>
        </authorList>
    </citation>
    <scope>NUCLEOTIDE SEQUENCE</scope>
    <source>
        <strain evidence="1">Benny 63K</strain>
    </source>
</reference>
<organism evidence="1 2">
    <name type="scientific">Kickxella alabastrina</name>
    <dbReference type="NCBI Taxonomy" id="61397"/>
    <lineage>
        <taxon>Eukaryota</taxon>
        <taxon>Fungi</taxon>
        <taxon>Fungi incertae sedis</taxon>
        <taxon>Zoopagomycota</taxon>
        <taxon>Kickxellomycotina</taxon>
        <taxon>Kickxellomycetes</taxon>
        <taxon>Kickxellales</taxon>
        <taxon>Kickxellaceae</taxon>
        <taxon>Kickxella</taxon>
    </lineage>
</organism>
<accession>A0ACC1IRP0</accession>
<dbReference type="EMBL" id="JANBPG010000135">
    <property type="protein sequence ID" value="KAJ1899660.1"/>
    <property type="molecule type" value="Genomic_DNA"/>
</dbReference>
<dbReference type="Proteomes" id="UP001150581">
    <property type="component" value="Unassembled WGS sequence"/>
</dbReference>
<gene>
    <name evidence="1" type="primary">MAK11_2</name>
    <name evidence="1" type="ORF">LPJ66_001967</name>
</gene>
<protein>
    <submittedName>
        <fullName evidence="1">60s ribosome biogenesis protein mak11</fullName>
    </submittedName>
</protein>
<keyword evidence="2" id="KW-1185">Reference proteome</keyword>
<name>A0ACC1IRP0_9FUNG</name>
<proteinExistence type="predicted"/>
<evidence type="ECO:0000313" key="2">
    <source>
        <dbReference type="Proteomes" id="UP001150581"/>
    </source>
</evidence>